<dbReference type="AlphaFoldDB" id="A0AAV4M4F4"/>
<evidence type="ECO:0000313" key="3">
    <source>
        <dbReference type="Proteomes" id="UP001054945"/>
    </source>
</evidence>
<keyword evidence="3" id="KW-1185">Reference proteome</keyword>
<dbReference type="Proteomes" id="UP001054945">
    <property type="component" value="Unassembled WGS sequence"/>
</dbReference>
<dbReference type="EMBL" id="BPLR01019381">
    <property type="protein sequence ID" value="GIX67178.1"/>
    <property type="molecule type" value="Genomic_DNA"/>
</dbReference>
<keyword evidence="1" id="KW-0812">Transmembrane</keyword>
<reference evidence="2 3" key="1">
    <citation type="submission" date="2021-06" db="EMBL/GenBank/DDBJ databases">
        <title>Caerostris extrusa draft genome.</title>
        <authorList>
            <person name="Kono N."/>
            <person name="Arakawa K."/>
        </authorList>
    </citation>
    <scope>NUCLEOTIDE SEQUENCE [LARGE SCALE GENOMIC DNA]</scope>
</reference>
<accession>A0AAV4M4F4</accession>
<feature type="transmembrane region" description="Helical" evidence="1">
    <location>
        <begin position="81"/>
        <end position="99"/>
    </location>
</feature>
<evidence type="ECO:0000313" key="2">
    <source>
        <dbReference type="EMBL" id="GIX67178.1"/>
    </source>
</evidence>
<keyword evidence="1" id="KW-1133">Transmembrane helix</keyword>
<organism evidence="2 3">
    <name type="scientific">Caerostris extrusa</name>
    <name type="common">Bark spider</name>
    <name type="synonym">Caerostris bankana</name>
    <dbReference type="NCBI Taxonomy" id="172846"/>
    <lineage>
        <taxon>Eukaryota</taxon>
        <taxon>Metazoa</taxon>
        <taxon>Ecdysozoa</taxon>
        <taxon>Arthropoda</taxon>
        <taxon>Chelicerata</taxon>
        <taxon>Arachnida</taxon>
        <taxon>Araneae</taxon>
        <taxon>Araneomorphae</taxon>
        <taxon>Entelegynae</taxon>
        <taxon>Araneoidea</taxon>
        <taxon>Araneidae</taxon>
        <taxon>Caerostris</taxon>
    </lineage>
</organism>
<sequence>MSQGTGTKMRLSPLNLSLTGQLGIRYPSRRPISSFEIGQKILKVPLRKDQARRRSAVGMLLNREGFNDSLRNSNLECRREHFFYLKSILVIFSFCNMYMCKVSFGVRCKMAVSKDIQAVKFLL</sequence>
<evidence type="ECO:0000256" key="1">
    <source>
        <dbReference type="SAM" id="Phobius"/>
    </source>
</evidence>
<gene>
    <name evidence="2" type="ORF">CEXT_463981</name>
</gene>
<name>A0AAV4M4F4_CAEEX</name>
<proteinExistence type="predicted"/>
<protein>
    <submittedName>
        <fullName evidence="2">Uncharacterized protein</fullName>
    </submittedName>
</protein>
<keyword evidence="1" id="KW-0472">Membrane</keyword>
<comment type="caution">
    <text evidence="2">The sequence shown here is derived from an EMBL/GenBank/DDBJ whole genome shotgun (WGS) entry which is preliminary data.</text>
</comment>